<proteinExistence type="inferred from homology"/>
<dbReference type="PRINTS" id="PR00469">
    <property type="entry name" value="PNDRDTASEII"/>
</dbReference>
<dbReference type="InterPro" id="IPR023753">
    <property type="entry name" value="FAD/NAD-binding_dom"/>
</dbReference>
<dbReference type="STRING" id="1051891.A0A0C3L4Q3"/>
<name>A0A0C3L4Q3_9AGAM</name>
<dbReference type="InterPro" id="IPR036188">
    <property type="entry name" value="FAD/NAD-bd_sf"/>
</dbReference>
<dbReference type="PANTHER" id="PTHR43735">
    <property type="entry name" value="APOPTOSIS-INDUCING FACTOR 1"/>
    <property type="match status" value="1"/>
</dbReference>
<organism evidence="6 7">
    <name type="scientific">Tulasnella calospora MUT 4182</name>
    <dbReference type="NCBI Taxonomy" id="1051891"/>
    <lineage>
        <taxon>Eukaryota</taxon>
        <taxon>Fungi</taxon>
        <taxon>Dikarya</taxon>
        <taxon>Basidiomycota</taxon>
        <taxon>Agaricomycotina</taxon>
        <taxon>Agaricomycetes</taxon>
        <taxon>Cantharellales</taxon>
        <taxon>Tulasnellaceae</taxon>
        <taxon>Tulasnella</taxon>
    </lineage>
</organism>
<dbReference type="PANTHER" id="PTHR43735:SF3">
    <property type="entry name" value="FERROPTOSIS SUPPRESSOR PROTEIN 1"/>
    <property type="match status" value="1"/>
</dbReference>
<evidence type="ECO:0000259" key="5">
    <source>
        <dbReference type="Pfam" id="PF07992"/>
    </source>
</evidence>
<protein>
    <recommendedName>
        <fullName evidence="5">FAD/NAD(P)-binding domain-containing protein</fullName>
    </recommendedName>
</protein>
<dbReference type="Pfam" id="PF07992">
    <property type="entry name" value="Pyr_redox_2"/>
    <property type="match status" value="1"/>
</dbReference>
<keyword evidence="7" id="KW-1185">Reference proteome</keyword>
<dbReference type="GO" id="GO:0004174">
    <property type="term" value="F:electron-transferring-flavoprotein dehydrogenase activity"/>
    <property type="evidence" value="ECO:0007669"/>
    <property type="project" value="TreeGrafter"/>
</dbReference>
<dbReference type="HOGENOM" id="CLU_019845_2_0_1"/>
<keyword evidence="3" id="KW-0274">FAD</keyword>
<evidence type="ECO:0000256" key="2">
    <source>
        <dbReference type="ARBA" id="ARBA00022630"/>
    </source>
</evidence>
<dbReference type="AlphaFoldDB" id="A0A0C3L4Q3"/>
<feature type="domain" description="FAD/NAD(P)-binding" evidence="5">
    <location>
        <begin position="6"/>
        <end position="287"/>
    </location>
</feature>
<sequence>MSAKKNIVIIGAGSAGVHTAQGLSKALNPAEWSIQLVSNRQFHVHYVAMLRVLITDEGGLASKALNPLDKVFEAGKPGEIVYGEVLSVEDGAVNLDDGKKLPYDYLVIASGTSWEGPLAIPKTVEENDKWIAEWREKFVKANDIVILGGGAVGTELSGELKHFYPNKHVTLVHAEEYLLNATYPPKFRKTVTDNLKGYGINVILDDKATLPEQPFTSVTTEKGQKVDADLVVPTWGGRRNTGYLNSFDSTILTPEGNIRVLPSLRVPLSNGKTNVYAAGDVIDWDEQKQLAKVPGHAGVVVANILASIQGKSASKTYKGPPMEVILLPAGPTKGAAYFGVLWGLTFGDWVTSLIKSKTLLVWLAQQTTRYN</sequence>
<evidence type="ECO:0000256" key="3">
    <source>
        <dbReference type="ARBA" id="ARBA00022827"/>
    </source>
</evidence>
<keyword evidence="4" id="KW-0560">Oxidoreductase</keyword>
<accession>A0A0C3L4Q3</accession>
<dbReference type="OrthoDB" id="202203at2759"/>
<evidence type="ECO:0000313" key="6">
    <source>
        <dbReference type="EMBL" id="KIO28783.1"/>
    </source>
</evidence>
<evidence type="ECO:0000256" key="4">
    <source>
        <dbReference type="ARBA" id="ARBA00023002"/>
    </source>
</evidence>
<evidence type="ECO:0000256" key="1">
    <source>
        <dbReference type="ARBA" id="ARBA00006442"/>
    </source>
</evidence>
<dbReference type="GO" id="GO:0050660">
    <property type="term" value="F:flavin adenine dinucleotide binding"/>
    <property type="evidence" value="ECO:0007669"/>
    <property type="project" value="TreeGrafter"/>
</dbReference>
<dbReference type="GO" id="GO:0005737">
    <property type="term" value="C:cytoplasm"/>
    <property type="evidence" value="ECO:0007669"/>
    <property type="project" value="TreeGrafter"/>
</dbReference>
<dbReference type="SUPFAM" id="SSF51905">
    <property type="entry name" value="FAD/NAD(P)-binding domain"/>
    <property type="match status" value="1"/>
</dbReference>
<reference evidence="7" key="2">
    <citation type="submission" date="2015-01" db="EMBL/GenBank/DDBJ databases">
        <title>Evolutionary Origins and Diversification of the Mycorrhizal Mutualists.</title>
        <authorList>
            <consortium name="DOE Joint Genome Institute"/>
            <consortium name="Mycorrhizal Genomics Consortium"/>
            <person name="Kohler A."/>
            <person name="Kuo A."/>
            <person name="Nagy L.G."/>
            <person name="Floudas D."/>
            <person name="Copeland A."/>
            <person name="Barry K.W."/>
            <person name="Cichocki N."/>
            <person name="Veneault-Fourrey C."/>
            <person name="LaButti K."/>
            <person name="Lindquist E.A."/>
            <person name="Lipzen A."/>
            <person name="Lundell T."/>
            <person name="Morin E."/>
            <person name="Murat C."/>
            <person name="Riley R."/>
            <person name="Ohm R."/>
            <person name="Sun H."/>
            <person name="Tunlid A."/>
            <person name="Henrissat B."/>
            <person name="Grigoriev I.V."/>
            <person name="Hibbett D.S."/>
            <person name="Martin F."/>
        </authorList>
    </citation>
    <scope>NUCLEOTIDE SEQUENCE [LARGE SCALE GENOMIC DNA]</scope>
    <source>
        <strain evidence="7">MUT 4182</strain>
    </source>
</reference>
<comment type="similarity">
    <text evidence="1">Belongs to the FAD-dependent oxidoreductase family.</text>
</comment>
<evidence type="ECO:0000313" key="7">
    <source>
        <dbReference type="Proteomes" id="UP000054248"/>
    </source>
</evidence>
<dbReference type="EMBL" id="KN822990">
    <property type="protein sequence ID" value="KIO28783.1"/>
    <property type="molecule type" value="Genomic_DNA"/>
</dbReference>
<dbReference type="Gene3D" id="3.50.50.100">
    <property type="match status" value="1"/>
</dbReference>
<dbReference type="PRINTS" id="PR00368">
    <property type="entry name" value="FADPNR"/>
</dbReference>
<reference evidence="6 7" key="1">
    <citation type="submission" date="2014-04" db="EMBL/GenBank/DDBJ databases">
        <authorList>
            <consortium name="DOE Joint Genome Institute"/>
            <person name="Kuo A."/>
            <person name="Girlanda M."/>
            <person name="Perotto S."/>
            <person name="Kohler A."/>
            <person name="Nagy L.G."/>
            <person name="Floudas D."/>
            <person name="Copeland A."/>
            <person name="Barry K.W."/>
            <person name="Cichocki N."/>
            <person name="Veneault-Fourrey C."/>
            <person name="LaButti K."/>
            <person name="Lindquist E.A."/>
            <person name="Lipzen A."/>
            <person name="Lundell T."/>
            <person name="Morin E."/>
            <person name="Murat C."/>
            <person name="Sun H."/>
            <person name="Tunlid A."/>
            <person name="Henrissat B."/>
            <person name="Grigoriev I.V."/>
            <person name="Hibbett D.S."/>
            <person name="Martin F."/>
            <person name="Nordberg H.P."/>
            <person name="Cantor M.N."/>
            <person name="Hua S.X."/>
        </authorList>
    </citation>
    <scope>NUCLEOTIDE SEQUENCE [LARGE SCALE GENOMIC DNA]</scope>
    <source>
        <strain evidence="6 7">MUT 4182</strain>
    </source>
</reference>
<keyword evidence="2" id="KW-0285">Flavoprotein</keyword>
<dbReference type="Proteomes" id="UP000054248">
    <property type="component" value="Unassembled WGS sequence"/>
</dbReference>
<gene>
    <name evidence="6" type="ORF">M407DRAFT_242857</name>
</gene>